<proteinExistence type="predicted"/>
<name>A0ABN0W6M4_9ACTN</name>
<reference evidence="2 3" key="1">
    <citation type="journal article" date="2019" name="Int. J. Syst. Evol. Microbiol.">
        <title>The Global Catalogue of Microorganisms (GCM) 10K type strain sequencing project: providing services to taxonomists for standard genome sequencing and annotation.</title>
        <authorList>
            <consortium name="The Broad Institute Genomics Platform"/>
            <consortium name="The Broad Institute Genome Sequencing Center for Infectious Disease"/>
            <person name="Wu L."/>
            <person name="Ma J."/>
        </authorList>
    </citation>
    <scope>NUCLEOTIDE SEQUENCE [LARGE SCALE GENOMIC DNA]</scope>
    <source>
        <strain evidence="2 3">JCM 3146</strain>
    </source>
</reference>
<feature type="region of interest" description="Disordered" evidence="1">
    <location>
        <begin position="1"/>
        <end position="45"/>
    </location>
</feature>
<feature type="compositionally biased region" description="Basic and acidic residues" evidence="1">
    <location>
        <begin position="1"/>
        <end position="11"/>
    </location>
</feature>
<dbReference type="EMBL" id="BAAABM010000009">
    <property type="protein sequence ID" value="GAA0326826.1"/>
    <property type="molecule type" value="Genomic_DNA"/>
</dbReference>
<accession>A0ABN0W6M4</accession>
<sequence>MRHARPEHGPGREPVALDEGDPFEMGGQDAGREQAGHAPTDDDGVFAFHSGLRGGGVSYGSYENADIDPM</sequence>
<dbReference type="Proteomes" id="UP001501822">
    <property type="component" value="Unassembled WGS sequence"/>
</dbReference>
<organism evidence="2 3">
    <name type="scientific">Actinoallomurus spadix</name>
    <dbReference type="NCBI Taxonomy" id="79912"/>
    <lineage>
        <taxon>Bacteria</taxon>
        <taxon>Bacillati</taxon>
        <taxon>Actinomycetota</taxon>
        <taxon>Actinomycetes</taxon>
        <taxon>Streptosporangiales</taxon>
        <taxon>Thermomonosporaceae</taxon>
        <taxon>Actinoallomurus</taxon>
    </lineage>
</organism>
<keyword evidence="3" id="KW-1185">Reference proteome</keyword>
<evidence type="ECO:0000313" key="2">
    <source>
        <dbReference type="EMBL" id="GAA0326826.1"/>
    </source>
</evidence>
<protein>
    <submittedName>
        <fullName evidence="2">Uncharacterized protein</fullName>
    </submittedName>
</protein>
<comment type="caution">
    <text evidence="2">The sequence shown here is derived from an EMBL/GenBank/DDBJ whole genome shotgun (WGS) entry which is preliminary data.</text>
</comment>
<evidence type="ECO:0000313" key="3">
    <source>
        <dbReference type="Proteomes" id="UP001501822"/>
    </source>
</evidence>
<evidence type="ECO:0000256" key="1">
    <source>
        <dbReference type="SAM" id="MobiDB-lite"/>
    </source>
</evidence>
<gene>
    <name evidence="2" type="ORF">GCM10010151_16010</name>
</gene>